<keyword evidence="4" id="KW-1185">Reference proteome</keyword>
<dbReference type="GO" id="GO:0005886">
    <property type="term" value="C:plasma membrane"/>
    <property type="evidence" value="ECO:0007669"/>
    <property type="project" value="TreeGrafter"/>
</dbReference>
<evidence type="ECO:0000256" key="1">
    <source>
        <dbReference type="SAM" id="Phobius"/>
    </source>
</evidence>
<dbReference type="EMBL" id="LXHE01000008">
    <property type="protein sequence ID" value="OAV01032.1"/>
    <property type="molecule type" value="Genomic_DNA"/>
</dbReference>
<sequence>MQYFYWLLAFFVGAGAAIQAAINSRLAAGLGDQPVIAAFISFLIGTIFLGVIMISQSNLTLAWAGLPEQPWWRWLGGLIGAAFVFSTVLLAPKIGLVNMVFLIILGQLSAGMAIDAYGLIQMPTRPLSWQKYIGILVMLLGLLIFMFGDKLSSMMK</sequence>
<gene>
    <name evidence="3" type="ORF">AO382_1009</name>
    <name evidence="2" type="ORF">AO384_1167</name>
</gene>
<feature type="transmembrane region" description="Helical" evidence="1">
    <location>
        <begin position="35"/>
        <end position="54"/>
    </location>
</feature>
<evidence type="ECO:0000313" key="2">
    <source>
        <dbReference type="EMBL" id="OAU95809.1"/>
    </source>
</evidence>
<protein>
    <submittedName>
        <fullName evidence="2">Integral membrane protein</fullName>
    </submittedName>
</protein>
<evidence type="ECO:0000313" key="3">
    <source>
        <dbReference type="EMBL" id="OAV01032.1"/>
    </source>
</evidence>
<accession>A0A198UHM9</accession>
<dbReference type="Pfam" id="PF04657">
    <property type="entry name" value="DMT_YdcZ"/>
    <property type="match status" value="1"/>
</dbReference>
<organism evidence="2 4">
    <name type="scientific">Moraxella catarrhalis</name>
    <name type="common">Branhamella catarrhalis</name>
    <dbReference type="NCBI Taxonomy" id="480"/>
    <lineage>
        <taxon>Bacteria</taxon>
        <taxon>Pseudomonadati</taxon>
        <taxon>Pseudomonadota</taxon>
        <taxon>Gammaproteobacteria</taxon>
        <taxon>Moraxellales</taxon>
        <taxon>Moraxellaceae</taxon>
        <taxon>Moraxella</taxon>
    </lineage>
</organism>
<evidence type="ECO:0000313" key="4">
    <source>
        <dbReference type="Proteomes" id="UP000078228"/>
    </source>
</evidence>
<dbReference type="RefSeq" id="WP_064609986.1">
    <property type="nucleotide sequence ID" value="NZ_LXHB01000020.1"/>
</dbReference>
<dbReference type="PANTHER" id="PTHR34821:SF2">
    <property type="entry name" value="INNER MEMBRANE PROTEIN YDCZ"/>
    <property type="match status" value="1"/>
</dbReference>
<keyword evidence="1" id="KW-1133">Transmembrane helix</keyword>
<dbReference type="PATRIC" id="fig|480.236.peg.878"/>
<dbReference type="AlphaFoldDB" id="A0A198UHM9"/>
<keyword evidence="1" id="KW-0472">Membrane</keyword>
<feature type="transmembrane region" description="Helical" evidence="1">
    <location>
        <begin position="132"/>
        <end position="148"/>
    </location>
</feature>
<dbReference type="PANTHER" id="PTHR34821">
    <property type="entry name" value="INNER MEMBRANE PROTEIN YDCZ"/>
    <property type="match status" value="1"/>
</dbReference>
<proteinExistence type="predicted"/>
<dbReference type="Proteomes" id="UP000078228">
    <property type="component" value="Unassembled WGS sequence"/>
</dbReference>
<feature type="transmembrane region" description="Helical" evidence="1">
    <location>
        <begin position="99"/>
        <end position="120"/>
    </location>
</feature>
<name>A0A198UHM9_MORCA</name>
<evidence type="ECO:0000313" key="5">
    <source>
        <dbReference type="Proteomes" id="UP000078446"/>
    </source>
</evidence>
<feature type="transmembrane region" description="Helical" evidence="1">
    <location>
        <begin position="6"/>
        <end position="23"/>
    </location>
</feature>
<dbReference type="Proteomes" id="UP000078446">
    <property type="component" value="Unassembled WGS sequence"/>
</dbReference>
<dbReference type="EMBL" id="LXHC01000021">
    <property type="protein sequence ID" value="OAU95809.1"/>
    <property type="molecule type" value="Genomic_DNA"/>
</dbReference>
<dbReference type="OrthoDB" id="7864805at2"/>
<comment type="caution">
    <text evidence="2">The sequence shown here is derived from an EMBL/GenBank/DDBJ whole genome shotgun (WGS) entry which is preliminary data.</text>
</comment>
<feature type="transmembrane region" description="Helical" evidence="1">
    <location>
        <begin position="74"/>
        <end position="92"/>
    </location>
</feature>
<reference evidence="4 5" key="1">
    <citation type="journal article" date="2016" name="Genome Biol. Evol.">
        <title>Comparative Genomic Analyses of the Moraxella catarrhalis Serosensitive and Seroresistant Lineages Demonstrate Their Independent Evolution.</title>
        <authorList>
            <person name="Earl J.P."/>
            <person name="de Vries S.P."/>
            <person name="Ahmed A."/>
            <person name="Powell E."/>
            <person name="Schultz M.P."/>
            <person name="Hermans P.W."/>
            <person name="Hill D.J."/>
            <person name="Zhou Z."/>
            <person name="Constantinidou C.I."/>
            <person name="Hu F.Z."/>
            <person name="Bootsma H.J."/>
            <person name="Ehrlich G.D."/>
        </authorList>
    </citation>
    <scope>NUCLEOTIDE SEQUENCE [LARGE SCALE GENOMIC DNA]</scope>
    <source>
        <strain evidence="2 4">Z7542</strain>
        <strain evidence="3 5">Z7574</strain>
    </source>
</reference>
<dbReference type="InterPro" id="IPR006750">
    <property type="entry name" value="YdcZ"/>
</dbReference>
<keyword evidence="1" id="KW-0812">Transmembrane</keyword>